<dbReference type="AlphaFoldDB" id="A0A0A9F4D4"/>
<sequence>MLFKVFFWEKNLILWSLAMFVRFDGNSANWRFRDKSLQKLLFACIYITRCLAARLLKGNRDASLGYVDVGHEHAVISMVGVCGGR</sequence>
<accession>A0A0A9F4D4</accession>
<reference evidence="1" key="2">
    <citation type="journal article" date="2015" name="Data Brief">
        <title>Shoot transcriptome of the giant reed, Arundo donax.</title>
        <authorList>
            <person name="Barrero R.A."/>
            <person name="Guerrero F.D."/>
            <person name="Moolhuijzen P."/>
            <person name="Goolsby J.A."/>
            <person name="Tidwell J."/>
            <person name="Bellgard S.E."/>
            <person name="Bellgard M.I."/>
        </authorList>
    </citation>
    <scope>NUCLEOTIDE SEQUENCE</scope>
    <source>
        <tissue evidence="1">Shoot tissue taken approximately 20 cm above the soil surface</tissue>
    </source>
</reference>
<organism evidence="1">
    <name type="scientific">Arundo donax</name>
    <name type="common">Giant reed</name>
    <name type="synonym">Donax arundinaceus</name>
    <dbReference type="NCBI Taxonomy" id="35708"/>
    <lineage>
        <taxon>Eukaryota</taxon>
        <taxon>Viridiplantae</taxon>
        <taxon>Streptophyta</taxon>
        <taxon>Embryophyta</taxon>
        <taxon>Tracheophyta</taxon>
        <taxon>Spermatophyta</taxon>
        <taxon>Magnoliopsida</taxon>
        <taxon>Liliopsida</taxon>
        <taxon>Poales</taxon>
        <taxon>Poaceae</taxon>
        <taxon>PACMAD clade</taxon>
        <taxon>Arundinoideae</taxon>
        <taxon>Arundineae</taxon>
        <taxon>Arundo</taxon>
    </lineage>
</organism>
<name>A0A0A9F4D4_ARUDO</name>
<dbReference type="EMBL" id="GBRH01191832">
    <property type="protein sequence ID" value="JAE06064.1"/>
    <property type="molecule type" value="Transcribed_RNA"/>
</dbReference>
<protein>
    <submittedName>
        <fullName evidence="1">Uncharacterized protein</fullName>
    </submittedName>
</protein>
<proteinExistence type="predicted"/>
<reference evidence="1" key="1">
    <citation type="submission" date="2014-09" db="EMBL/GenBank/DDBJ databases">
        <authorList>
            <person name="Magalhaes I.L.F."/>
            <person name="Oliveira U."/>
            <person name="Santos F.R."/>
            <person name="Vidigal T.H.D.A."/>
            <person name="Brescovit A.D."/>
            <person name="Santos A.J."/>
        </authorList>
    </citation>
    <scope>NUCLEOTIDE SEQUENCE</scope>
    <source>
        <tissue evidence="1">Shoot tissue taken approximately 20 cm above the soil surface</tissue>
    </source>
</reference>
<evidence type="ECO:0000313" key="1">
    <source>
        <dbReference type="EMBL" id="JAE06064.1"/>
    </source>
</evidence>